<keyword evidence="5 11" id="KW-0812">Transmembrane</keyword>
<dbReference type="GO" id="GO:0005886">
    <property type="term" value="C:plasma membrane"/>
    <property type="evidence" value="ECO:0007669"/>
    <property type="project" value="UniProtKB-SubCell"/>
</dbReference>
<keyword evidence="3 11" id="KW-0813">Transport</keyword>
<keyword evidence="10 11" id="KW-0472">Membrane</keyword>
<dbReference type="SUPFAM" id="SSF81333">
    <property type="entry name" value="F1F0 ATP synthase subunit C"/>
    <property type="match status" value="1"/>
</dbReference>
<dbReference type="InterPro" id="IPR035921">
    <property type="entry name" value="F/V-ATP_Csub_sf"/>
</dbReference>
<evidence type="ECO:0000256" key="10">
    <source>
        <dbReference type="ARBA" id="ARBA00023136"/>
    </source>
</evidence>
<feature type="domain" description="V-ATPase proteolipid subunit C-like" evidence="13">
    <location>
        <begin position="62"/>
        <end position="119"/>
    </location>
</feature>
<dbReference type="Gene3D" id="1.20.20.10">
    <property type="entry name" value="F1F0 ATP synthase subunit C"/>
    <property type="match status" value="1"/>
</dbReference>
<evidence type="ECO:0000256" key="1">
    <source>
        <dbReference type="ARBA" id="ARBA00004141"/>
    </source>
</evidence>
<dbReference type="CDD" id="cd18121">
    <property type="entry name" value="ATP-synt_Fo_c"/>
    <property type="match status" value="1"/>
</dbReference>
<name>E8R031_ISOPI</name>
<evidence type="ECO:0000256" key="3">
    <source>
        <dbReference type="ARBA" id="ARBA00022448"/>
    </source>
</evidence>
<evidence type="ECO:0000313" key="14">
    <source>
        <dbReference type="EMBL" id="ADV61149.1"/>
    </source>
</evidence>
<evidence type="ECO:0000256" key="6">
    <source>
        <dbReference type="ARBA" id="ARBA00022781"/>
    </source>
</evidence>
<keyword evidence="15" id="KW-1185">Reference proteome</keyword>
<dbReference type="Proteomes" id="UP000008631">
    <property type="component" value="Chromosome"/>
</dbReference>
<keyword evidence="11" id="KW-0997">Cell inner membrane</keyword>
<keyword evidence="12" id="KW-0732">Signal</keyword>
<evidence type="ECO:0000256" key="5">
    <source>
        <dbReference type="ARBA" id="ARBA00022692"/>
    </source>
</evidence>
<comment type="subunit">
    <text evidence="11">F-type ATPases have 2 components, F(1) - the catalytic core - and F(0) - the membrane proton channel. F(1) has five subunits: alpha(3), beta(3), gamma(1), delta(1), epsilon(1). F(0) has three main subunits: a(1), b(2) and c(10-14). The alpha and beta chains form an alternating ring which encloses part of the gamma chain. F(1) is attached to F(0) by a central stalk formed by the gamma and epsilon chains, while a peripheral stalk is formed by the delta and b chains.</text>
</comment>
<dbReference type="InterPro" id="IPR000454">
    <property type="entry name" value="ATP_synth_F0_csu"/>
</dbReference>
<evidence type="ECO:0000313" key="15">
    <source>
        <dbReference type="Proteomes" id="UP000008631"/>
    </source>
</evidence>
<dbReference type="KEGG" id="ipa:Isop_0556"/>
<feature type="chain" id="PRO_5003229893" description="ATP synthase subunit c" evidence="12">
    <location>
        <begin position="27"/>
        <end position="123"/>
    </location>
</feature>
<dbReference type="GO" id="GO:0046933">
    <property type="term" value="F:proton-transporting ATP synthase activity, rotational mechanism"/>
    <property type="evidence" value="ECO:0007669"/>
    <property type="project" value="UniProtKB-UniRule"/>
</dbReference>
<dbReference type="GO" id="GO:0045259">
    <property type="term" value="C:proton-transporting ATP synthase complex"/>
    <property type="evidence" value="ECO:0007669"/>
    <property type="project" value="UniProtKB-KW"/>
</dbReference>
<organism evidence="14 15">
    <name type="scientific">Isosphaera pallida (strain ATCC 43644 / DSM 9630 / IS1B)</name>
    <dbReference type="NCBI Taxonomy" id="575540"/>
    <lineage>
        <taxon>Bacteria</taxon>
        <taxon>Pseudomonadati</taxon>
        <taxon>Planctomycetota</taxon>
        <taxon>Planctomycetia</taxon>
        <taxon>Isosphaerales</taxon>
        <taxon>Isosphaeraceae</taxon>
        <taxon>Isosphaera</taxon>
    </lineage>
</organism>
<dbReference type="AlphaFoldDB" id="E8R031"/>
<keyword evidence="11" id="KW-1003">Cell membrane</keyword>
<dbReference type="EMBL" id="CP002353">
    <property type="protein sequence ID" value="ADV61149.1"/>
    <property type="molecule type" value="Genomic_DNA"/>
</dbReference>
<dbReference type="STRING" id="575540.Isop_0556"/>
<comment type="similarity">
    <text evidence="2 11">Belongs to the ATPase C chain family.</text>
</comment>
<keyword evidence="8 11" id="KW-0406">Ion transport</keyword>
<evidence type="ECO:0000259" key="13">
    <source>
        <dbReference type="Pfam" id="PF00137"/>
    </source>
</evidence>
<comment type="function">
    <text evidence="11">Key component of the F(0) channel; it plays a direct role in translocation across the membrane. A homomeric c-ring of between 10-14 subunits forms the central stalk rotor element with the F(1) delta and epsilon subunits.</text>
</comment>
<dbReference type="InterPro" id="IPR002379">
    <property type="entry name" value="ATPase_proteolipid_c-like_dom"/>
</dbReference>
<dbReference type="InterPro" id="IPR020537">
    <property type="entry name" value="ATP_synth_F0_csu_DDCD_BS"/>
</dbReference>
<keyword evidence="11" id="KW-0066">ATP synthesis</keyword>
<protein>
    <recommendedName>
        <fullName evidence="11">ATP synthase subunit c</fullName>
    </recommendedName>
    <alternativeName>
        <fullName evidence="11">ATP synthase F(0) sector subunit c</fullName>
    </alternativeName>
    <alternativeName>
        <fullName evidence="11">F-type ATPase subunit c</fullName>
        <shortName evidence="11">F-ATPase subunit c</shortName>
    </alternativeName>
    <alternativeName>
        <fullName evidence="11">Lipid-binding protein</fullName>
    </alternativeName>
</protein>
<dbReference type="PROSITE" id="PS00605">
    <property type="entry name" value="ATPASE_C"/>
    <property type="match status" value="1"/>
</dbReference>
<dbReference type="GO" id="GO:0033177">
    <property type="term" value="C:proton-transporting two-sector ATPase complex, proton-transporting domain"/>
    <property type="evidence" value="ECO:0007669"/>
    <property type="project" value="InterPro"/>
</dbReference>
<feature type="site" description="Reversibly protonated during proton transport" evidence="11">
    <location>
        <position position="109"/>
    </location>
</feature>
<reference evidence="14 15" key="2">
    <citation type="journal article" date="2011" name="Stand. Genomic Sci.">
        <title>Complete genome sequence of Isosphaera pallida type strain (IS1B).</title>
        <authorList>
            <consortium name="US DOE Joint Genome Institute (JGI-PGF)"/>
            <person name="Goker M."/>
            <person name="Cleland D."/>
            <person name="Saunders E."/>
            <person name="Lapidus A."/>
            <person name="Nolan M."/>
            <person name="Lucas S."/>
            <person name="Hammon N."/>
            <person name="Deshpande S."/>
            <person name="Cheng J.F."/>
            <person name="Tapia R."/>
            <person name="Han C."/>
            <person name="Goodwin L."/>
            <person name="Pitluck S."/>
            <person name="Liolios K."/>
            <person name="Pagani I."/>
            <person name="Ivanova N."/>
            <person name="Mavromatis K."/>
            <person name="Pati A."/>
            <person name="Chen A."/>
            <person name="Palaniappan K."/>
            <person name="Land M."/>
            <person name="Hauser L."/>
            <person name="Chang Y.J."/>
            <person name="Jeffries C.D."/>
            <person name="Detter J.C."/>
            <person name="Beck B."/>
            <person name="Woyke T."/>
            <person name="Bristow J."/>
            <person name="Eisen J.A."/>
            <person name="Markowitz V."/>
            <person name="Hugenholtz P."/>
            <person name="Kyrpides N.C."/>
            <person name="Klenk H.P."/>
        </authorList>
    </citation>
    <scope>NUCLEOTIDE SEQUENCE [LARGE SCALE GENOMIC DNA]</scope>
    <source>
        <strain evidence="15">ATCC 43644 / DSM 9630 / IS1B</strain>
    </source>
</reference>
<comment type="function">
    <text evidence="11">F(1)F(0) ATP synthase produces ATP from ADP in the presence of a proton or sodium gradient. F-type ATPases consist of two structural domains, F(1) containing the extramembraneous catalytic core and F(0) containing the membrane proton channel, linked together by a central stalk and a peripheral stalk. During catalysis, ATP synthesis in the catalytic domain of F(1) is coupled via a rotary mechanism of the central stalk subunits to proton translocation.</text>
</comment>
<dbReference type="HOGENOM" id="CLU_2012154_0_0_0"/>
<evidence type="ECO:0000256" key="7">
    <source>
        <dbReference type="ARBA" id="ARBA00022989"/>
    </source>
</evidence>
<dbReference type="InParanoid" id="E8R031"/>
<dbReference type="Pfam" id="PF00137">
    <property type="entry name" value="ATP-synt_C"/>
    <property type="match status" value="1"/>
</dbReference>
<accession>E8R031</accession>
<evidence type="ECO:0000256" key="8">
    <source>
        <dbReference type="ARBA" id="ARBA00023065"/>
    </source>
</evidence>
<keyword evidence="7 11" id="KW-1133">Transmembrane helix</keyword>
<dbReference type="eggNOG" id="ENOG5033GVR">
    <property type="taxonomic scope" value="Bacteria"/>
</dbReference>
<feature type="transmembrane region" description="Helical" evidence="11">
    <location>
        <begin position="96"/>
        <end position="122"/>
    </location>
</feature>
<evidence type="ECO:0000256" key="9">
    <source>
        <dbReference type="ARBA" id="ARBA00023121"/>
    </source>
</evidence>
<dbReference type="HAMAP" id="MF_01396">
    <property type="entry name" value="ATP_synth_c_bact"/>
    <property type="match status" value="1"/>
</dbReference>
<evidence type="ECO:0000256" key="12">
    <source>
        <dbReference type="SAM" id="SignalP"/>
    </source>
</evidence>
<dbReference type="PRINTS" id="PR00124">
    <property type="entry name" value="ATPASEC"/>
</dbReference>
<evidence type="ECO:0000256" key="4">
    <source>
        <dbReference type="ARBA" id="ARBA00022547"/>
    </source>
</evidence>
<dbReference type="RefSeq" id="WP_013563438.1">
    <property type="nucleotide sequence ID" value="NC_014962.1"/>
</dbReference>
<proteinExistence type="inferred from homology"/>
<feature type="transmembrane region" description="Helical" evidence="11">
    <location>
        <begin position="58"/>
        <end position="84"/>
    </location>
</feature>
<dbReference type="GO" id="GO:0008289">
    <property type="term" value="F:lipid binding"/>
    <property type="evidence" value="ECO:0007669"/>
    <property type="project" value="UniProtKB-KW"/>
</dbReference>
<keyword evidence="4 11" id="KW-0138">CF(0)</keyword>
<evidence type="ECO:0000256" key="11">
    <source>
        <dbReference type="HAMAP-Rule" id="MF_01396"/>
    </source>
</evidence>
<keyword evidence="6 11" id="KW-0375">Hydrogen ion transport</keyword>
<comment type="subcellular location">
    <subcellularLocation>
        <location evidence="11">Cell inner membrane</location>
        <topology evidence="11">Multi-pass membrane protein</topology>
    </subcellularLocation>
    <subcellularLocation>
        <location evidence="1">Membrane</location>
        <topology evidence="1">Multi-pass membrane protein</topology>
    </subcellularLocation>
</comment>
<feature type="signal peptide" evidence="12">
    <location>
        <begin position="1"/>
        <end position="26"/>
    </location>
</feature>
<evidence type="ECO:0000256" key="2">
    <source>
        <dbReference type="ARBA" id="ARBA00006704"/>
    </source>
</evidence>
<gene>
    <name evidence="11" type="primary">atpE</name>
    <name evidence="14" type="ordered locus">Isop_0556</name>
</gene>
<dbReference type="InterPro" id="IPR038662">
    <property type="entry name" value="ATP_synth_F0_csu_sf"/>
</dbReference>
<reference key="1">
    <citation type="submission" date="2010-11" db="EMBL/GenBank/DDBJ databases">
        <title>The complete sequence of chromosome of Isophaera pallida ATCC 43644.</title>
        <authorList>
            <consortium name="US DOE Joint Genome Institute (JGI-PGF)"/>
            <person name="Lucas S."/>
            <person name="Copeland A."/>
            <person name="Lapidus A."/>
            <person name="Bruce D."/>
            <person name="Goodwin L."/>
            <person name="Pitluck S."/>
            <person name="Kyrpides N."/>
            <person name="Mavromatis K."/>
            <person name="Pagani I."/>
            <person name="Ivanova N."/>
            <person name="Saunders E."/>
            <person name="Brettin T."/>
            <person name="Detter J.C."/>
            <person name="Han C."/>
            <person name="Tapia R."/>
            <person name="Land M."/>
            <person name="Hauser L."/>
            <person name="Markowitz V."/>
            <person name="Cheng J.-F."/>
            <person name="Hugenholtz P."/>
            <person name="Woyke T."/>
            <person name="Wu D."/>
            <person name="Eisen J.A."/>
        </authorList>
    </citation>
    <scope>NUCLEOTIDE SEQUENCE</scope>
    <source>
        <strain>ATCC 43644</strain>
    </source>
</reference>
<keyword evidence="9 11" id="KW-0446">Lipid-binding</keyword>
<sequence length="123" mass="12743">MNLFRVLMLMVLGSIASLSLVAPAQAQAPPSEFLQVQSSDLPNEAKEAFNSNQRAFGIGLRAIGIGLAVLGAGLGIGILAKATVESYARQPEMQGPIFIAFLLAAALIEGIGFAALVFVAVVM</sequence>